<dbReference type="EMBL" id="BROD01000001">
    <property type="protein sequence ID" value="GKX67021.1"/>
    <property type="molecule type" value="Genomic_DNA"/>
</dbReference>
<evidence type="ECO:0000313" key="2">
    <source>
        <dbReference type="Proteomes" id="UP001058074"/>
    </source>
</evidence>
<dbReference type="Proteomes" id="UP001058074">
    <property type="component" value="Unassembled WGS sequence"/>
</dbReference>
<accession>A0ACB5RE41</accession>
<gene>
    <name evidence="1" type="ORF">rsdtw13_22790</name>
</gene>
<keyword evidence="2" id="KW-1185">Reference proteome</keyword>
<protein>
    <submittedName>
        <fullName evidence="1">Uncharacterized protein</fullName>
    </submittedName>
</protein>
<evidence type="ECO:0000313" key="1">
    <source>
        <dbReference type="EMBL" id="GKX67021.1"/>
    </source>
</evidence>
<name>A0ACB5RE41_9CLOT</name>
<organism evidence="1 2">
    <name type="scientific">Inconstantimicrobium mannanitabidum</name>
    <dbReference type="NCBI Taxonomy" id="1604901"/>
    <lineage>
        <taxon>Bacteria</taxon>
        <taxon>Bacillati</taxon>
        <taxon>Bacillota</taxon>
        <taxon>Clostridia</taxon>
        <taxon>Eubacteriales</taxon>
        <taxon>Clostridiaceae</taxon>
        <taxon>Inconstantimicrobium</taxon>
    </lineage>
</organism>
<reference evidence="1" key="1">
    <citation type="journal article" date="2025" name="Int. J. Syst. Evol. Microbiol.">
        <title>Inconstantimicrobium mannanitabidum sp. nov., a novel member of the family Clostridiaceae isolated from anoxic soil under the treatment of reductive soil disinfestation.</title>
        <authorList>
            <person name="Ueki A."/>
            <person name="Tonouchi A."/>
            <person name="Honma S."/>
            <person name="Kaku N."/>
            <person name="Ueki K."/>
        </authorList>
    </citation>
    <scope>NUCLEOTIDE SEQUENCE</scope>
    <source>
        <strain evidence="1">TW13</strain>
    </source>
</reference>
<comment type="caution">
    <text evidence="1">The sequence shown here is derived from an EMBL/GenBank/DDBJ whole genome shotgun (WGS) entry which is preliminary data.</text>
</comment>
<sequence>MLRKVLAHWLKRPWTFMFMVSGYVISILIISMSIGKIDSIIINMECNQFGRIGERSAVEIYSQSNNAFKYNPKEIIQYLGTSGEIDLLNTGKVDVSKGSSTKRVEIIPAYFDKKANWQPPLYKGEYITPEECKNGEKKVLIGTEVAEGVGINVNDVVSIMNEKYKVKGIIGQEYDWNNYNEIVYVPIKALSDEYIDSKIISKKDNIMDATLLYRVNDEKITEISKSLESKFDKNKFNIDRKKIYDTSIEYSHYLNETLKSKIPLILVSLINISTMSVFWVMSRRKELTVKKVMGAHDKYIKNSIRKDMLILALFSVLISIVLQEILFILVESKINKFDCTFKLNWVNASVSIIIAIIVGYISSIFPMNKTMEIIPADGIKVE</sequence>
<proteinExistence type="predicted"/>